<evidence type="ECO:0000256" key="1">
    <source>
        <dbReference type="ARBA" id="ARBA00022801"/>
    </source>
</evidence>
<dbReference type="SUPFAM" id="SSF81606">
    <property type="entry name" value="PP2C-like"/>
    <property type="match status" value="1"/>
</dbReference>
<proteinExistence type="predicted"/>
<dbReference type="EMBL" id="BOMB01000048">
    <property type="protein sequence ID" value="GID15856.1"/>
    <property type="molecule type" value="Genomic_DNA"/>
</dbReference>
<dbReference type="RefSeq" id="WP_239077114.1">
    <property type="nucleotide sequence ID" value="NZ_BAAAZM010000015.1"/>
</dbReference>
<feature type="region of interest" description="Disordered" evidence="2">
    <location>
        <begin position="127"/>
        <end position="153"/>
    </location>
</feature>
<protein>
    <recommendedName>
        <fullName evidence="3">PPM-type phosphatase domain-containing protein</fullName>
    </recommendedName>
</protein>
<organism evidence="4 5">
    <name type="scientific">Actinocatenispora rupis</name>
    <dbReference type="NCBI Taxonomy" id="519421"/>
    <lineage>
        <taxon>Bacteria</taxon>
        <taxon>Bacillati</taxon>
        <taxon>Actinomycetota</taxon>
        <taxon>Actinomycetes</taxon>
        <taxon>Micromonosporales</taxon>
        <taxon>Micromonosporaceae</taxon>
        <taxon>Actinocatenispora</taxon>
    </lineage>
</organism>
<evidence type="ECO:0000256" key="2">
    <source>
        <dbReference type="SAM" id="MobiDB-lite"/>
    </source>
</evidence>
<dbReference type="AlphaFoldDB" id="A0A8J3JCL8"/>
<dbReference type="PANTHER" id="PTHR43156:SF2">
    <property type="entry name" value="STAGE II SPORULATION PROTEIN E"/>
    <property type="match status" value="1"/>
</dbReference>
<dbReference type="Pfam" id="PF07228">
    <property type="entry name" value="SpoIIE"/>
    <property type="match status" value="1"/>
</dbReference>
<dbReference type="GO" id="GO:0016791">
    <property type="term" value="F:phosphatase activity"/>
    <property type="evidence" value="ECO:0007669"/>
    <property type="project" value="TreeGrafter"/>
</dbReference>
<gene>
    <name evidence="4" type="ORF">Aru02nite_67450</name>
</gene>
<accession>A0A8J3JCL8</accession>
<dbReference type="Gene3D" id="3.60.40.10">
    <property type="entry name" value="PPM-type phosphatase domain"/>
    <property type="match status" value="1"/>
</dbReference>
<dbReference type="InterPro" id="IPR036457">
    <property type="entry name" value="PPM-type-like_dom_sf"/>
</dbReference>
<dbReference type="CDD" id="cd16936">
    <property type="entry name" value="HATPase_RsbW-like"/>
    <property type="match status" value="1"/>
</dbReference>
<keyword evidence="5" id="KW-1185">Reference proteome</keyword>
<sequence>MSTAVHRRLRLPADYRSPAAARAAVRDILVESGQADLLDEALLLTTELSTNGVIHAGTDLDVDVSADERGVTVTVTDYRGGPIEANLLTPPDETSEHGRGLLLVDQFATSWGTTHDPTGKGVWFRLERGGPPARTRYGQPTRPRPESPEAPATGPADALVWLVHVPEDLRQRLTMPQLLSELLLRLCEVIGAAGGAVYLDTADGRGERCMARQGTAGLPLAEAPDGIAVPPGDDAEAVVPPPSETVPLPLPRPLSGRIELHTAPDAPLLDSWQSLAQLSAERMTIAVENDRLRDADRLRRSWLTYLAEASELLAQSLDVQLTLALVPQLVVPRLGEWCALHTLDEYGDLRLAACTHADEGALPLLRRLLSGHGDEEITDRLVEAAHGEGVVALSRPVEGVAVPLIARGGVLGTLTVGRPPGRLHAPDDVAVISDIARRAALAIENARIHAERAEISQAFQRALLPSALPTPTGVQFAAEYEPASTGTDVGGDFYDVVELGSDQWLMCIGDVCGKGAQAAALTGLVRDVIRVLTRDGRPLDRVVELLNQTLLDQHKGNRYCTLAMAVVTRDADGALDVELCLSGHDRPVRVPRPGSGDDTPEPVGECGTAVGLLEDVVVTPVKIRLAPGDALVFYTDGVTERRRDNVLFGHHRLVRELRRLAGQSAASVAARLTAAVLSFSADPPRDDIAVLVLRNDS</sequence>
<reference evidence="4" key="1">
    <citation type="submission" date="2021-01" db="EMBL/GenBank/DDBJ databases">
        <title>Whole genome shotgun sequence of Actinocatenispora rupis NBRC 107355.</title>
        <authorList>
            <person name="Komaki H."/>
            <person name="Tamura T."/>
        </authorList>
    </citation>
    <scope>NUCLEOTIDE SEQUENCE</scope>
    <source>
        <strain evidence="4">NBRC 107355</strain>
    </source>
</reference>
<dbReference type="PANTHER" id="PTHR43156">
    <property type="entry name" value="STAGE II SPORULATION PROTEIN E-RELATED"/>
    <property type="match status" value="1"/>
</dbReference>
<keyword evidence="1" id="KW-0378">Hydrolase</keyword>
<dbReference type="InterPro" id="IPR001932">
    <property type="entry name" value="PPM-type_phosphatase-like_dom"/>
</dbReference>
<evidence type="ECO:0000313" key="4">
    <source>
        <dbReference type="EMBL" id="GID15856.1"/>
    </source>
</evidence>
<evidence type="ECO:0000313" key="5">
    <source>
        <dbReference type="Proteomes" id="UP000612808"/>
    </source>
</evidence>
<dbReference type="Gene3D" id="3.30.565.10">
    <property type="entry name" value="Histidine kinase-like ATPase, C-terminal domain"/>
    <property type="match status" value="1"/>
</dbReference>
<feature type="domain" description="PPM-type phosphatase" evidence="3">
    <location>
        <begin position="471"/>
        <end position="695"/>
    </location>
</feature>
<dbReference type="InterPro" id="IPR029016">
    <property type="entry name" value="GAF-like_dom_sf"/>
</dbReference>
<comment type="caution">
    <text evidence="4">The sequence shown here is derived from an EMBL/GenBank/DDBJ whole genome shotgun (WGS) entry which is preliminary data.</text>
</comment>
<name>A0A8J3JCL8_9ACTN</name>
<dbReference type="Pfam" id="PF13581">
    <property type="entry name" value="HATPase_c_2"/>
    <property type="match status" value="1"/>
</dbReference>
<dbReference type="InterPro" id="IPR052016">
    <property type="entry name" value="Bact_Sigma-Reg"/>
</dbReference>
<evidence type="ECO:0000259" key="3">
    <source>
        <dbReference type="SMART" id="SM00331"/>
    </source>
</evidence>
<dbReference type="Gene3D" id="3.30.450.40">
    <property type="match status" value="1"/>
</dbReference>
<dbReference type="InterPro" id="IPR003594">
    <property type="entry name" value="HATPase_dom"/>
</dbReference>
<dbReference type="SUPFAM" id="SSF55781">
    <property type="entry name" value="GAF domain-like"/>
    <property type="match status" value="1"/>
</dbReference>
<dbReference type="Proteomes" id="UP000612808">
    <property type="component" value="Unassembled WGS sequence"/>
</dbReference>
<dbReference type="InterPro" id="IPR036890">
    <property type="entry name" value="HATPase_C_sf"/>
</dbReference>
<dbReference type="SMART" id="SM00331">
    <property type="entry name" value="PP2C_SIG"/>
    <property type="match status" value="1"/>
</dbReference>